<evidence type="ECO:0000313" key="2">
    <source>
        <dbReference type="EMBL" id="CAF1129992.1"/>
    </source>
</evidence>
<reference evidence="3" key="1">
    <citation type="submission" date="2021-02" db="EMBL/GenBank/DDBJ databases">
        <authorList>
            <person name="Nowell W R."/>
        </authorList>
    </citation>
    <scope>NUCLEOTIDE SEQUENCE</scope>
</reference>
<accession>A0A819U491</accession>
<keyword evidence="1" id="KW-0175">Coiled coil</keyword>
<comment type="caution">
    <text evidence="3">The sequence shown here is derived from an EMBL/GenBank/DDBJ whole genome shotgun (WGS) entry which is preliminary data.</text>
</comment>
<evidence type="ECO:0000313" key="3">
    <source>
        <dbReference type="EMBL" id="CAF4083260.1"/>
    </source>
</evidence>
<gene>
    <name evidence="3" type="ORF">OKA104_LOCUS34692</name>
    <name evidence="2" type="ORF">VCS650_LOCUS21675</name>
</gene>
<sequence>MAKSNKCSTCQKPSGVMYCIGCDGYFCIKDFKVDREILVTEMDELVEERNKLQEKIKTTTQGNNLCNPLIEEINAWEKITIEKVQQTAEHARQQANELMNSKSEKIKNEFKGFSEEFADLKKTKDYLEHDLTRLKQKIDQFNVDLSQLSQATRIELNKEECEKIKWDQLIYVQEKAVEVERQQTPTIIEGSAQATASRPQWKRF</sequence>
<proteinExistence type="predicted"/>
<dbReference type="OrthoDB" id="10022661at2759"/>
<evidence type="ECO:0000313" key="4">
    <source>
        <dbReference type="Proteomes" id="UP000663881"/>
    </source>
</evidence>
<dbReference type="Proteomes" id="UP000663891">
    <property type="component" value="Unassembled WGS sequence"/>
</dbReference>
<evidence type="ECO:0000256" key="1">
    <source>
        <dbReference type="SAM" id="Coils"/>
    </source>
</evidence>
<name>A0A819U491_9BILA</name>
<dbReference type="EMBL" id="CAJNON010000236">
    <property type="protein sequence ID" value="CAF1129992.1"/>
    <property type="molecule type" value="Genomic_DNA"/>
</dbReference>
<feature type="coiled-coil region" evidence="1">
    <location>
        <begin position="28"/>
        <end position="151"/>
    </location>
</feature>
<dbReference type="Proteomes" id="UP000663881">
    <property type="component" value="Unassembled WGS sequence"/>
</dbReference>
<dbReference type="AlphaFoldDB" id="A0A819U491"/>
<dbReference type="EMBL" id="CAJOAY010004785">
    <property type="protein sequence ID" value="CAF4083260.1"/>
    <property type="molecule type" value="Genomic_DNA"/>
</dbReference>
<protein>
    <submittedName>
        <fullName evidence="3">Uncharacterized protein</fullName>
    </submittedName>
</protein>
<organism evidence="3 4">
    <name type="scientific">Adineta steineri</name>
    <dbReference type="NCBI Taxonomy" id="433720"/>
    <lineage>
        <taxon>Eukaryota</taxon>
        <taxon>Metazoa</taxon>
        <taxon>Spiralia</taxon>
        <taxon>Gnathifera</taxon>
        <taxon>Rotifera</taxon>
        <taxon>Eurotatoria</taxon>
        <taxon>Bdelloidea</taxon>
        <taxon>Adinetida</taxon>
        <taxon>Adinetidae</taxon>
        <taxon>Adineta</taxon>
    </lineage>
</organism>